<organism evidence="2 3">
    <name type="scientific">Streptococcus agalactiae</name>
    <dbReference type="NCBI Taxonomy" id="1311"/>
    <lineage>
        <taxon>Bacteria</taxon>
        <taxon>Bacillati</taxon>
        <taxon>Bacillota</taxon>
        <taxon>Bacilli</taxon>
        <taxon>Lactobacillales</taxon>
        <taxon>Streptococcaceae</taxon>
        <taxon>Streptococcus</taxon>
    </lineage>
</organism>
<reference evidence="2 3" key="1">
    <citation type="journal article" date="2018" name="Emerg. Microbes Infect.">
        <title>Phenotypic and molecular analysis of nontypeable Group B streptococci: identification of cps2a and hybrid cps2a/cps5 Group B streptococcal capsule gene clusters.</title>
        <authorList>
            <person name="Alhhazmi A."/>
            <person name="Tyrrell G.J."/>
        </authorList>
    </citation>
    <scope>NUCLEOTIDE SEQUENCE [LARGE SCALE GENOMIC DNA]</scope>
    <source>
        <strain evidence="2 3">PLGBS17</strain>
    </source>
</reference>
<evidence type="ECO:0000313" key="3">
    <source>
        <dbReference type="Proteomes" id="UP000256718"/>
    </source>
</evidence>
<proteinExistence type="predicted"/>
<dbReference type="AlphaFoldDB" id="A0A0G2YZ50"/>
<keyword evidence="1" id="KW-0812">Transmembrane</keyword>
<sequence>MSRMWTIDFCPPIVYQQYVFIITISISIAMSIFAIYRYASLKKTI</sequence>
<protein>
    <submittedName>
        <fullName evidence="2">Uncharacterized protein</fullName>
    </submittedName>
</protein>
<dbReference type="Proteomes" id="UP000256718">
    <property type="component" value="Unassembled WGS sequence"/>
</dbReference>
<dbReference type="EMBL" id="QHGZ01000227">
    <property type="protein sequence ID" value="RDY77360.1"/>
    <property type="molecule type" value="Genomic_DNA"/>
</dbReference>
<accession>A0A0G2YZ50</accession>
<dbReference type="RefSeq" id="WP_001865900.1">
    <property type="nucleotide sequence ID" value="NZ_AP018935.1"/>
</dbReference>
<evidence type="ECO:0000256" key="1">
    <source>
        <dbReference type="SAM" id="Phobius"/>
    </source>
</evidence>
<comment type="caution">
    <text evidence="2">The sequence shown here is derived from an EMBL/GenBank/DDBJ whole genome shotgun (WGS) entry which is preliminary data.</text>
</comment>
<evidence type="ECO:0000313" key="2">
    <source>
        <dbReference type="EMBL" id="RDY77360.1"/>
    </source>
</evidence>
<feature type="transmembrane region" description="Helical" evidence="1">
    <location>
        <begin position="20"/>
        <end position="39"/>
    </location>
</feature>
<gene>
    <name evidence="2" type="ORF">C4618_11365</name>
</gene>
<keyword evidence="1" id="KW-0472">Membrane</keyword>
<name>A0A0G2YZ50_STRAG</name>
<keyword evidence="1" id="KW-1133">Transmembrane helix</keyword>